<evidence type="ECO:0000313" key="1">
    <source>
        <dbReference type="EMBL" id="PSJ29653.1"/>
    </source>
</evidence>
<dbReference type="EMBL" id="PXWG01000008">
    <property type="protein sequence ID" value="PSJ29653.1"/>
    <property type="molecule type" value="Genomic_DNA"/>
</dbReference>
<reference evidence="1 2" key="1">
    <citation type="submission" date="2018-03" db="EMBL/GenBank/DDBJ databases">
        <title>Chitinolytic properties of Streptosporangium nondiastaticum TBG75A20.</title>
        <authorList>
            <person name="Gayathri V."/>
            <person name="Shiburaj S."/>
        </authorList>
    </citation>
    <scope>NUCLEOTIDE SEQUENCE [LARGE SCALE GENOMIC DNA]</scope>
    <source>
        <strain evidence="1 2">TBG75A20</strain>
    </source>
</reference>
<protein>
    <submittedName>
        <fullName evidence="1">Uncharacterized protein</fullName>
    </submittedName>
</protein>
<organism evidence="1 2">
    <name type="scientific">Streptosporangium nondiastaticum</name>
    <dbReference type="NCBI Taxonomy" id="35764"/>
    <lineage>
        <taxon>Bacteria</taxon>
        <taxon>Bacillati</taxon>
        <taxon>Actinomycetota</taxon>
        <taxon>Actinomycetes</taxon>
        <taxon>Streptosporangiales</taxon>
        <taxon>Streptosporangiaceae</taxon>
        <taxon>Streptosporangium</taxon>
    </lineage>
</organism>
<keyword evidence="2" id="KW-1185">Reference proteome</keyword>
<gene>
    <name evidence="1" type="ORF">B7P34_06235</name>
</gene>
<evidence type="ECO:0000313" key="2">
    <source>
        <dbReference type="Proteomes" id="UP000242427"/>
    </source>
</evidence>
<accession>A0A9X7JTY5</accession>
<sequence length="92" mass="9708">MPISSQTSPPTPVQAATIVMEALNDPGWGMFVWLALTRRHPGHTLSDGRCIADFRVSSVGPGRDLHGVCGFRDGTRTSAISAVTMATAVNTV</sequence>
<dbReference type="AlphaFoldDB" id="A0A9X7JTY5"/>
<dbReference type="Proteomes" id="UP000242427">
    <property type="component" value="Unassembled WGS sequence"/>
</dbReference>
<name>A0A9X7JTY5_9ACTN</name>
<proteinExistence type="predicted"/>
<comment type="caution">
    <text evidence="1">The sequence shown here is derived from an EMBL/GenBank/DDBJ whole genome shotgun (WGS) entry which is preliminary data.</text>
</comment>